<evidence type="ECO:0000313" key="7">
    <source>
        <dbReference type="Proteomes" id="UP000060487"/>
    </source>
</evidence>
<evidence type="ECO:0000256" key="1">
    <source>
        <dbReference type="ARBA" id="ARBA00008348"/>
    </source>
</evidence>
<dbReference type="InterPro" id="IPR050343">
    <property type="entry name" value="RsuA_PseudoU_synthase"/>
</dbReference>
<dbReference type="SUPFAM" id="SSF55174">
    <property type="entry name" value="Alpha-L RNA-binding motif"/>
    <property type="match status" value="1"/>
</dbReference>
<dbReference type="Pfam" id="PF00849">
    <property type="entry name" value="PseudoU_synth_2"/>
    <property type="match status" value="1"/>
</dbReference>
<evidence type="ECO:0000256" key="4">
    <source>
        <dbReference type="RuleBase" id="RU003887"/>
    </source>
</evidence>
<dbReference type="Pfam" id="PF01479">
    <property type="entry name" value="S4"/>
    <property type="match status" value="1"/>
</dbReference>
<comment type="caution">
    <text evidence="6">The sequence shown here is derived from an EMBL/GenBank/DDBJ whole genome shotgun (WGS) entry which is preliminary data.</text>
</comment>
<dbReference type="EC" id="5.4.99.-" evidence="4"/>
<accession>A0ABR5SER2</accession>
<dbReference type="InterPro" id="IPR042092">
    <property type="entry name" value="PsdUridine_s_RsuA/RluB/E/F_cat"/>
</dbReference>
<dbReference type="GO" id="GO:0160139">
    <property type="term" value="F:23S rRNA pseudouridine(2605) synthase activity"/>
    <property type="evidence" value="ECO:0007669"/>
    <property type="project" value="UniProtKB-EC"/>
</dbReference>
<sequence>MEERLQKIIASSGITSRRKAEEIIMEGRVTVNGKTAVIGMKADVERDHIKLDGKLLNPKIGQRRVYIKFNKPDDVVTTLTDPEGRATVADYITGVGQRVYPVGRLDYHTEGLLLLTNDGDLAYHILHPAKKIPKTYQVKVKGDITEADLDKLRRGVRLEDGVTLPAEIKRLKSKDTVSNTWLETTIYEGRKRQIRRMFTYVKHPVAKLKRVAINGITLGNLKPGQWVYLTQEELHTIFKEVGVKPNERPYAQ</sequence>
<dbReference type="InterPro" id="IPR018496">
    <property type="entry name" value="PsdUridine_synth_RsuA/RluB_CS"/>
</dbReference>
<dbReference type="InterPro" id="IPR020094">
    <property type="entry name" value="TruA/RsuA/RluB/E/F_N"/>
</dbReference>
<reference evidence="6 7" key="1">
    <citation type="submission" date="2015-11" db="EMBL/GenBank/DDBJ databases">
        <authorList>
            <person name="Lin W."/>
        </authorList>
    </citation>
    <scope>NUCLEOTIDE SEQUENCE [LARGE SCALE GENOMIC DNA]</scope>
    <source>
        <strain evidence="6 7">HCH-1</strain>
    </source>
</reference>
<dbReference type="Gene3D" id="3.10.290.10">
    <property type="entry name" value="RNA-binding S4 domain"/>
    <property type="match status" value="1"/>
</dbReference>
<dbReference type="SMART" id="SM00363">
    <property type="entry name" value="S4"/>
    <property type="match status" value="1"/>
</dbReference>
<dbReference type="RefSeq" id="WP_085053807.1">
    <property type="nucleotide sequence ID" value="NZ_LNQR01000129.1"/>
</dbReference>
<gene>
    <name evidence="6" type="primary">rluB</name>
    <name evidence="6" type="ORF">ASN18_3206</name>
</gene>
<dbReference type="InterPro" id="IPR002942">
    <property type="entry name" value="S4_RNA-bd"/>
</dbReference>
<keyword evidence="7" id="KW-1185">Reference proteome</keyword>
<comment type="similarity">
    <text evidence="1 4">Belongs to the pseudouridine synthase RsuA family.</text>
</comment>
<dbReference type="InterPro" id="IPR006145">
    <property type="entry name" value="PsdUridine_synth_RsuA/RluA"/>
</dbReference>
<dbReference type="SUPFAM" id="SSF55120">
    <property type="entry name" value="Pseudouridine synthase"/>
    <property type="match status" value="1"/>
</dbReference>
<protein>
    <recommendedName>
        <fullName evidence="4">Pseudouridine synthase</fullName>
        <ecNumber evidence="4">5.4.99.-</ecNumber>
    </recommendedName>
</protein>
<dbReference type="Proteomes" id="UP000060487">
    <property type="component" value="Unassembled WGS sequence"/>
</dbReference>
<dbReference type="InterPro" id="IPR020103">
    <property type="entry name" value="PsdUridine_synth_cat_dom_sf"/>
</dbReference>
<dbReference type="PANTHER" id="PTHR47683:SF2">
    <property type="entry name" value="RNA-BINDING S4 DOMAIN-CONTAINING PROTEIN"/>
    <property type="match status" value="1"/>
</dbReference>
<evidence type="ECO:0000256" key="2">
    <source>
        <dbReference type="ARBA" id="ARBA00023235"/>
    </source>
</evidence>
<dbReference type="PANTHER" id="PTHR47683">
    <property type="entry name" value="PSEUDOURIDINE SYNTHASE FAMILY PROTEIN-RELATED"/>
    <property type="match status" value="1"/>
</dbReference>
<evidence type="ECO:0000313" key="6">
    <source>
        <dbReference type="EMBL" id="KWT75606.1"/>
    </source>
</evidence>
<evidence type="ECO:0000256" key="3">
    <source>
        <dbReference type="PROSITE-ProRule" id="PRU00182"/>
    </source>
</evidence>
<organism evidence="6 7">
    <name type="scientific">Candidatus Magnetominusculus xianensis</name>
    <dbReference type="NCBI Taxonomy" id="1748249"/>
    <lineage>
        <taxon>Bacteria</taxon>
        <taxon>Pseudomonadati</taxon>
        <taxon>Nitrospirota</taxon>
        <taxon>Nitrospiria</taxon>
        <taxon>Nitrospirales</taxon>
        <taxon>Nitrospiraceae</taxon>
        <taxon>Candidatus Magnetominusculus</taxon>
    </lineage>
</organism>
<dbReference type="NCBIfam" id="TIGR00093">
    <property type="entry name" value="pseudouridine synthase"/>
    <property type="match status" value="1"/>
</dbReference>
<feature type="domain" description="RNA-binding S4" evidence="5">
    <location>
        <begin position="3"/>
        <end position="64"/>
    </location>
</feature>
<dbReference type="InterPro" id="IPR000748">
    <property type="entry name" value="PsdUridine_synth_RsuA/RluB/E/F"/>
</dbReference>
<dbReference type="CDD" id="cd02870">
    <property type="entry name" value="PseudoU_synth_RsuA_like"/>
    <property type="match status" value="1"/>
</dbReference>
<evidence type="ECO:0000259" key="5">
    <source>
        <dbReference type="SMART" id="SM00363"/>
    </source>
</evidence>
<dbReference type="Gene3D" id="3.30.70.580">
    <property type="entry name" value="Pseudouridine synthase I, catalytic domain, N-terminal subdomain"/>
    <property type="match status" value="1"/>
</dbReference>
<dbReference type="PROSITE" id="PS01149">
    <property type="entry name" value="PSI_RSU"/>
    <property type="match status" value="1"/>
</dbReference>
<dbReference type="CDD" id="cd00165">
    <property type="entry name" value="S4"/>
    <property type="match status" value="1"/>
</dbReference>
<dbReference type="PROSITE" id="PS50889">
    <property type="entry name" value="S4"/>
    <property type="match status" value="1"/>
</dbReference>
<proteinExistence type="inferred from homology"/>
<keyword evidence="3" id="KW-0694">RNA-binding</keyword>
<name>A0ABR5SER2_9BACT</name>
<dbReference type="Gene3D" id="3.30.70.1560">
    <property type="entry name" value="Alpha-L RNA-binding motif"/>
    <property type="match status" value="1"/>
</dbReference>
<dbReference type="EMBL" id="LNQR01000129">
    <property type="protein sequence ID" value="KWT75606.1"/>
    <property type="molecule type" value="Genomic_DNA"/>
</dbReference>
<keyword evidence="2 4" id="KW-0413">Isomerase</keyword>
<dbReference type="InterPro" id="IPR036986">
    <property type="entry name" value="S4_RNA-bd_sf"/>
</dbReference>